<dbReference type="Proteomes" id="UP000198426">
    <property type="component" value="Unassembled WGS sequence"/>
</dbReference>
<proteinExistence type="predicted"/>
<feature type="transmembrane region" description="Helical" evidence="1">
    <location>
        <begin position="216"/>
        <end position="234"/>
    </location>
</feature>
<dbReference type="OrthoDB" id="7861528at2"/>
<evidence type="ECO:0000313" key="4">
    <source>
        <dbReference type="Proteomes" id="UP000198426"/>
    </source>
</evidence>
<feature type="chain" id="PRO_5013212421" evidence="2">
    <location>
        <begin position="22"/>
        <end position="300"/>
    </location>
</feature>
<name>A0A239J414_9RHOB</name>
<evidence type="ECO:0000256" key="2">
    <source>
        <dbReference type="SAM" id="SignalP"/>
    </source>
</evidence>
<feature type="signal peptide" evidence="2">
    <location>
        <begin position="1"/>
        <end position="21"/>
    </location>
</feature>
<dbReference type="RefSeq" id="WP_089233667.1">
    <property type="nucleotide sequence ID" value="NZ_FZOY01000005.1"/>
</dbReference>
<feature type="transmembrane region" description="Helical" evidence="1">
    <location>
        <begin position="246"/>
        <end position="270"/>
    </location>
</feature>
<feature type="transmembrane region" description="Helical" evidence="1">
    <location>
        <begin position="276"/>
        <end position="294"/>
    </location>
</feature>
<gene>
    <name evidence="3" type="ORF">SAMN05421757_10578</name>
</gene>
<reference evidence="3 4" key="1">
    <citation type="submission" date="2017-06" db="EMBL/GenBank/DDBJ databases">
        <authorList>
            <person name="Kim H.J."/>
            <person name="Triplett B.A."/>
        </authorList>
    </citation>
    <scope>NUCLEOTIDE SEQUENCE [LARGE SCALE GENOMIC DNA]</scope>
    <source>
        <strain evidence="3 4">DSM 29339</strain>
    </source>
</reference>
<evidence type="ECO:0000313" key="3">
    <source>
        <dbReference type="EMBL" id="SNT00208.1"/>
    </source>
</evidence>
<sequence>MIFIRFALCLLLAAWSGPALAYSVSYMSGRTIEMPGFGTVKFRVLVDETIYGATPRAIVAVDSAGRLLAVTPVSDSMRIVAQTCDGTRGCIGYDPYHGVVYTPDPVAFSPTKMLERNGRPVLYPDDLGEPYGFTMHEAAFLERLAFDTKRIAEVYPLTIVSILWLACLFVPFLGWIGRVCAKESVLEVAVAMVVMLYWAPAFAFTFLWWLMDPGSKLSLCFHILTAVVLAWWLRRLRLPPRLAKNLSVIGLTLATIILVLSFPLYFWVLIPISSSLLLLMAGLFTVFAMRMLLLPRRSDG</sequence>
<evidence type="ECO:0000256" key="1">
    <source>
        <dbReference type="SAM" id="Phobius"/>
    </source>
</evidence>
<keyword evidence="4" id="KW-1185">Reference proteome</keyword>
<feature type="transmembrane region" description="Helical" evidence="1">
    <location>
        <begin position="154"/>
        <end position="176"/>
    </location>
</feature>
<organism evidence="3 4">
    <name type="scientific">Tropicimonas sediminicola</name>
    <dbReference type="NCBI Taxonomy" id="1031541"/>
    <lineage>
        <taxon>Bacteria</taxon>
        <taxon>Pseudomonadati</taxon>
        <taxon>Pseudomonadota</taxon>
        <taxon>Alphaproteobacteria</taxon>
        <taxon>Rhodobacterales</taxon>
        <taxon>Roseobacteraceae</taxon>
        <taxon>Tropicimonas</taxon>
    </lineage>
</organism>
<keyword evidence="1" id="KW-1133">Transmembrane helix</keyword>
<accession>A0A239J414</accession>
<keyword evidence="2" id="KW-0732">Signal</keyword>
<keyword evidence="1" id="KW-0472">Membrane</keyword>
<feature type="transmembrane region" description="Helical" evidence="1">
    <location>
        <begin position="188"/>
        <end position="210"/>
    </location>
</feature>
<keyword evidence="1" id="KW-0812">Transmembrane</keyword>
<protein>
    <submittedName>
        <fullName evidence="3">Uncharacterized protein</fullName>
    </submittedName>
</protein>
<dbReference type="AlphaFoldDB" id="A0A239J414"/>
<dbReference type="EMBL" id="FZOY01000005">
    <property type="protein sequence ID" value="SNT00208.1"/>
    <property type="molecule type" value="Genomic_DNA"/>
</dbReference>